<evidence type="ECO:0000256" key="1">
    <source>
        <dbReference type="ARBA" id="ARBA00004141"/>
    </source>
</evidence>
<keyword evidence="5 7" id="KW-0472">Membrane</keyword>
<dbReference type="GO" id="GO:0016020">
    <property type="term" value="C:membrane"/>
    <property type="evidence" value="ECO:0007669"/>
    <property type="project" value="UniProtKB-SubCell"/>
</dbReference>
<comment type="subcellular location">
    <subcellularLocation>
        <location evidence="1">Membrane</location>
        <topology evidence="1">Multi-pass membrane protein</topology>
    </subcellularLocation>
</comment>
<evidence type="ECO:0000256" key="3">
    <source>
        <dbReference type="ARBA" id="ARBA00022692"/>
    </source>
</evidence>
<organism evidence="8 9">
    <name type="scientific">Cirrhinus mrigala</name>
    <name type="common">Mrigala</name>
    <dbReference type="NCBI Taxonomy" id="683832"/>
    <lineage>
        <taxon>Eukaryota</taxon>
        <taxon>Metazoa</taxon>
        <taxon>Chordata</taxon>
        <taxon>Craniata</taxon>
        <taxon>Vertebrata</taxon>
        <taxon>Euteleostomi</taxon>
        <taxon>Actinopterygii</taxon>
        <taxon>Neopterygii</taxon>
        <taxon>Teleostei</taxon>
        <taxon>Ostariophysi</taxon>
        <taxon>Cypriniformes</taxon>
        <taxon>Cyprinidae</taxon>
        <taxon>Labeoninae</taxon>
        <taxon>Labeonini</taxon>
        <taxon>Cirrhinus</taxon>
    </lineage>
</organism>
<evidence type="ECO:0000256" key="4">
    <source>
        <dbReference type="ARBA" id="ARBA00022989"/>
    </source>
</evidence>
<dbReference type="PANTHER" id="PTHR11616">
    <property type="entry name" value="SODIUM/CHLORIDE DEPENDENT TRANSPORTER"/>
    <property type="match status" value="1"/>
</dbReference>
<keyword evidence="3 7" id="KW-0812">Transmembrane</keyword>
<protein>
    <recommendedName>
        <fullName evidence="10">Solute carrier family 6 member 4</fullName>
    </recommendedName>
</protein>
<dbReference type="PROSITE" id="PS50267">
    <property type="entry name" value="NA_NEUROTRAN_SYMP_3"/>
    <property type="match status" value="1"/>
</dbReference>
<evidence type="ECO:0000256" key="6">
    <source>
        <dbReference type="PIRSR" id="PIRSR600175-2"/>
    </source>
</evidence>
<name>A0ABD0PJH2_CIRMR</name>
<feature type="disulfide bond" evidence="6">
    <location>
        <begin position="38"/>
        <end position="47"/>
    </location>
</feature>
<gene>
    <name evidence="8" type="ORF">M9458_029858</name>
</gene>
<keyword evidence="2" id="KW-0813">Transport</keyword>
<accession>A0ABD0PJH2</accession>
<evidence type="ECO:0000256" key="7">
    <source>
        <dbReference type="SAM" id="Phobius"/>
    </source>
</evidence>
<evidence type="ECO:0000256" key="2">
    <source>
        <dbReference type="ARBA" id="ARBA00022448"/>
    </source>
</evidence>
<dbReference type="Proteomes" id="UP001529510">
    <property type="component" value="Unassembled WGS sequence"/>
</dbReference>
<dbReference type="SUPFAM" id="SSF161070">
    <property type="entry name" value="SNF-like"/>
    <property type="match status" value="1"/>
</dbReference>
<sequence length="71" mass="8305">FAICIIALYIAFYYNTIMAWALYYLLSSFRATLPWTTCNNQWNTPNCTHYLSTDLNVSWTNSSISPAEEFY</sequence>
<evidence type="ECO:0000313" key="8">
    <source>
        <dbReference type="EMBL" id="KAL0173890.1"/>
    </source>
</evidence>
<dbReference type="AlphaFoldDB" id="A0ABD0PJH2"/>
<feature type="non-terminal residue" evidence="8">
    <location>
        <position position="1"/>
    </location>
</feature>
<feature type="transmembrane region" description="Helical" evidence="7">
    <location>
        <begin position="6"/>
        <end position="26"/>
    </location>
</feature>
<evidence type="ECO:0000256" key="5">
    <source>
        <dbReference type="ARBA" id="ARBA00023136"/>
    </source>
</evidence>
<dbReference type="InterPro" id="IPR000175">
    <property type="entry name" value="Na/ntran_symport"/>
</dbReference>
<reference evidence="8 9" key="1">
    <citation type="submission" date="2024-05" db="EMBL/GenBank/DDBJ databases">
        <title>Genome sequencing and assembly of Indian major carp, Cirrhinus mrigala (Hamilton, 1822).</title>
        <authorList>
            <person name="Mohindra V."/>
            <person name="Chowdhury L.M."/>
            <person name="Lal K."/>
            <person name="Jena J.K."/>
        </authorList>
    </citation>
    <scope>NUCLEOTIDE SEQUENCE [LARGE SCALE GENOMIC DNA]</scope>
    <source>
        <strain evidence="8">CM1030</strain>
        <tissue evidence="8">Blood</tissue>
    </source>
</reference>
<dbReference type="Pfam" id="PF00209">
    <property type="entry name" value="SNF"/>
    <property type="match status" value="1"/>
</dbReference>
<dbReference type="InterPro" id="IPR037272">
    <property type="entry name" value="SNS_sf"/>
</dbReference>
<proteinExistence type="predicted"/>
<feature type="non-terminal residue" evidence="8">
    <location>
        <position position="71"/>
    </location>
</feature>
<evidence type="ECO:0000313" key="9">
    <source>
        <dbReference type="Proteomes" id="UP001529510"/>
    </source>
</evidence>
<dbReference type="PANTHER" id="PTHR11616:SF105">
    <property type="entry name" value="SODIUM-DEPENDENT SEROTONIN TRANSPORTER"/>
    <property type="match status" value="1"/>
</dbReference>
<keyword evidence="9" id="KW-1185">Reference proteome</keyword>
<comment type="caution">
    <text evidence="8">The sequence shown here is derived from an EMBL/GenBank/DDBJ whole genome shotgun (WGS) entry which is preliminary data.</text>
</comment>
<keyword evidence="6" id="KW-1015">Disulfide bond</keyword>
<keyword evidence="4 7" id="KW-1133">Transmembrane helix</keyword>
<dbReference type="EMBL" id="JAMKFB020000015">
    <property type="protein sequence ID" value="KAL0173890.1"/>
    <property type="molecule type" value="Genomic_DNA"/>
</dbReference>
<evidence type="ECO:0008006" key="10">
    <source>
        <dbReference type="Google" id="ProtNLM"/>
    </source>
</evidence>